<evidence type="ECO:0000313" key="2">
    <source>
        <dbReference type="Proteomes" id="UP000661894"/>
    </source>
</evidence>
<dbReference type="Proteomes" id="UP000661894">
    <property type="component" value="Unassembled WGS sequence"/>
</dbReference>
<evidence type="ECO:0000313" key="1">
    <source>
        <dbReference type="EMBL" id="MBD8063418.1"/>
    </source>
</evidence>
<reference evidence="1 2" key="1">
    <citation type="submission" date="2020-08" db="EMBL/GenBank/DDBJ databases">
        <title>A Genomic Blueprint of the Chicken Gut Microbiome.</title>
        <authorList>
            <person name="Gilroy R."/>
            <person name="Ravi A."/>
            <person name="Getino M."/>
            <person name="Pursley I."/>
            <person name="Horton D.L."/>
            <person name="Alikhan N.-F."/>
            <person name="Baker D."/>
            <person name="Gharbi K."/>
            <person name="Hall N."/>
            <person name="Watson M."/>
            <person name="Adriaenssens E.M."/>
            <person name="Foster-Nyarko E."/>
            <person name="Jarju S."/>
            <person name="Secka A."/>
            <person name="Antonio M."/>
            <person name="Oren A."/>
            <person name="Chaudhuri R."/>
            <person name="La Ragione R.M."/>
            <person name="Hildebrand F."/>
            <person name="Pallen M.J."/>
        </authorList>
    </citation>
    <scope>NUCLEOTIDE SEQUENCE [LARGE SCALE GENOMIC DNA]</scope>
    <source>
        <strain evidence="1 2">Sa1BUA1</strain>
    </source>
</reference>
<name>A0ABR8Z5Z0_9MICO</name>
<organism evidence="1 2">
    <name type="scientific">Oceanitalea stevensii</name>
    <dbReference type="NCBI Taxonomy" id="2763072"/>
    <lineage>
        <taxon>Bacteria</taxon>
        <taxon>Bacillati</taxon>
        <taxon>Actinomycetota</taxon>
        <taxon>Actinomycetes</taxon>
        <taxon>Micrococcales</taxon>
        <taxon>Bogoriellaceae</taxon>
        <taxon>Georgenia</taxon>
    </lineage>
</organism>
<evidence type="ECO:0008006" key="3">
    <source>
        <dbReference type="Google" id="ProtNLM"/>
    </source>
</evidence>
<accession>A0ABR8Z5Z0</accession>
<gene>
    <name evidence="1" type="ORF">H9624_13920</name>
</gene>
<dbReference type="RefSeq" id="WP_251840515.1">
    <property type="nucleotide sequence ID" value="NZ_JACSPO010000010.1"/>
</dbReference>
<dbReference type="EMBL" id="JACSPO010000010">
    <property type="protein sequence ID" value="MBD8063418.1"/>
    <property type="molecule type" value="Genomic_DNA"/>
</dbReference>
<proteinExistence type="predicted"/>
<sequence>MTAAPVLHEPRLASHEHAEQLLSALYRDDVARHLLGEQPAPTPRQVASTLRALADFPLCLRILPQSARRQRSGDPVSGLASYLEGFADHLAHHELRTPYDPRYWILGEPVTVRLLRLVSTGVSLDGDRPTPQQSAATLLALADTQARELPRRMVEVAGDGDLPWNGATGIGQYFRELADLVS</sequence>
<protein>
    <recommendedName>
        <fullName evidence="3">TetR family transcriptional regulator</fullName>
    </recommendedName>
</protein>
<keyword evidence="2" id="KW-1185">Reference proteome</keyword>
<comment type="caution">
    <text evidence="1">The sequence shown here is derived from an EMBL/GenBank/DDBJ whole genome shotgun (WGS) entry which is preliminary data.</text>
</comment>